<dbReference type="EMBL" id="JAODUP010000793">
    <property type="protein sequence ID" value="KAK2144035.1"/>
    <property type="molecule type" value="Genomic_DNA"/>
</dbReference>
<comment type="subcellular location">
    <subcellularLocation>
        <location evidence="1">Cell envelope</location>
    </subcellularLocation>
</comment>
<proteinExistence type="predicted"/>
<name>A0AAD9J1R7_9ANNE</name>
<reference evidence="3" key="1">
    <citation type="journal article" date="2023" name="Mol. Biol. Evol.">
        <title>Third-Generation Sequencing Reveals the Adaptive Role of the Epigenome in Three Deep-Sea Polychaetes.</title>
        <authorList>
            <person name="Perez M."/>
            <person name="Aroh O."/>
            <person name="Sun Y."/>
            <person name="Lan Y."/>
            <person name="Juniper S.K."/>
            <person name="Young C.R."/>
            <person name="Angers B."/>
            <person name="Qian P.Y."/>
        </authorList>
    </citation>
    <scope>NUCLEOTIDE SEQUENCE</scope>
    <source>
        <strain evidence="3">P08H-3</strain>
    </source>
</reference>
<evidence type="ECO:0000313" key="3">
    <source>
        <dbReference type="EMBL" id="KAK2144035.1"/>
    </source>
</evidence>
<keyword evidence="2" id="KW-0732">Signal</keyword>
<evidence type="ECO:0000256" key="2">
    <source>
        <dbReference type="SAM" id="SignalP"/>
    </source>
</evidence>
<protein>
    <submittedName>
        <fullName evidence="3">Uncharacterized protein</fullName>
    </submittedName>
</protein>
<sequence>MMYCGMRLRHKFLLITSLVFGLVVFNACPENSPKPGNSNPASQGPSTYTITYNANKAHSGTAPAKQEKQAGQDLTLAANSGILKRTGYVFKGWNTKADGTGTSYTAGAGYTEDKAITLYAEWWALISYDANKADSGTVPKKQEKQAGQDLTLADNSGILQRTGYKFKGWNTKEDGTGITYQAGTSYVEGKTLTLYANWWPLITYDANGADSGTIPAKQEKQAGKDSIIASNAGNLVKQGEYFAGWNTKADGTGDHYNAGSKYTLDKALTLYVEWASGITLIYDANGADSGTAPVKQEKQLGQVVAISDNSGTLARTGYIFKGWNTQADGKGTSYKVKDSYIKDKTLALYAEWWTKITYDANGADTGTAPQEQEKQLGQVVAISDNSGTLARTGYIFKGWNTQADGKGTSYKVKDSYIKDKTLALYAEWWTKITYDANGADSGTASQEQEKQPGKSLTLANSDTLKRIGYKFKGWNTQADGTGTSYKAGASYTEDKAITLYAEWWAKITYDGNGSDGIAFLQYEKQPGQDLTLLHSLSSRLNYVFKGWNTQADGTGTSYKAGASYTEDKPLTLYAEWWAEITYDGNGADTGTAPPGQVRQPGQDISIADNSGTLARTGYIFYGWNTQKDLKGTHYDPGAKYSEAHMLYAEWYIPISNVADLERIRVNLNEAYILQNDIDLSSVANFEPIGSEQAPFTGIFDGRGHTISKLTITRKTEESVGFFRCLEGWVYNLQFNQAIVEGKGGFDDPYASFSGVGVLAGSSTRSKVQRVIIQGSEVTATRSFAALLIGNGDADTIEECGVEGKVTAAEQGAGGLFGTGFGIIRRSYAKGEVTSGGGHAGGLVGGGIKWVSIEDCYTDIVVISSDDYIGGLLGWQSAGDIRNSYAVGKVSNTETVTSKIGGLIGWQDNDIINSYFDSSSTGQSNGVGVVAGTATGTPTAYTTSDLTGSDKFLGWDFTGINGKPAIWHWVGTGKWPILQWQYEMQQAPPKSGNSNPASQGPSTYTITYNANKADSGTVPKTQEKQAGQDLTLAANSGTLKRTGYIVYGWNTQADQRGTHYELGAQYSEVVSQTLYAEWGIPISTAADLEQIRKTLNEAYVLQQDIDLSSIANFEPIGKDRQTAFTGIFKGRGHTISKLTITRETEERVGFFGYLKGWVYNVHFKQANVKGKGGSGDPTNTKGGVGVLAGRSGGSTIQRVTVQDSEVAATNNYAGLLIGITSSTIEDCGVEGTVTAAGLFGAGGLVGLVGSGTTFRRSYAKGEVTGNIGAGGLLGILTSNIVIEDCYADVRVKGSSDTGGNRRTGGGNTLP</sequence>
<dbReference type="Proteomes" id="UP001208570">
    <property type="component" value="Unassembled WGS sequence"/>
</dbReference>
<keyword evidence="4" id="KW-1185">Reference proteome</keyword>
<evidence type="ECO:0000256" key="1">
    <source>
        <dbReference type="ARBA" id="ARBA00004196"/>
    </source>
</evidence>
<evidence type="ECO:0000313" key="4">
    <source>
        <dbReference type="Proteomes" id="UP001208570"/>
    </source>
</evidence>
<dbReference type="Pfam" id="PF09479">
    <property type="entry name" value="Flg_new"/>
    <property type="match status" value="9"/>
</dbReference>
<accession>A0AAD9J1R7</accession>
<feature type="chain" id="PRO_5041987544" evidence="2">
    <location>
        <begin position="22"/>
        <end position="1309"/>
    </location>
</feature>
<comment type="caution">
    <text evidence="3">The sequence shown here is derived from an EMBL/GenBank/DDBJ whole genome shotgun (WGS) entry which is preliminary data.</text>
</comment>
<dbReference type="InterPro" id="IPR042229">
    <property type="entry name" value="Listeria/Bacterioides_rpt_sf"/>
</dbReference>
<gene>
    <name evidence="3" type="ORF">LSH36_793g01222</name>
</gene>
<dbReference type="InterPro" id="IPR013378">
    <property type="entry name" value="InlB-like_B-rpt"/>
</dbReference>
<dbReference type="NCBIfam" id="TIGR02543">
    <property type="entry name" value="List_Bact_rpt"/>
    <property type="match status" value="3"/>
</dbReference>
<dbReference type="Gene3D" id="2.160.20.110">
    <property type="match status" value="2"/>
</dbReference>
<dbReference type="Gene3D" id="2.60.40.4270">
    <property type="entry name" value="Listeria-Bacteroides repeat domain"/>
    <property type="match status" value="9"/>
</dbReference>
<feature type="signal peptide" evidence="2">
    <location>
        <begin position="1"/>
        <end position="21"/>
    </location>
</feature>
<organism evidence="3 4">
    <name type="scientific">Paralvinella palmiformis</name>
    <dbReference type="NCBI Taxonomy" id="53620"/>
    <lineage>
        <taxon>Eukaryota</taxon>
        <taxon>Metazoa</taxon>
        <taxon>Spiralia</taxon>
        <taxon>Lophotrochozoa</taxon>
        <taxon>Annelida</taxon>
        <taxon>Polychaeta</taxon>
        <taxon>Sedentaria</taxon>
        <taxon>Canalipalpata</taxon>
        <taxon>Terebellida</taxon>
        <taxon>Terebelliformia</taxon>
        <taxon>Alvinellidae</taxon>
        <taxon>Paralvinella</taxon>
    </lineage>
</organism>